<dbReference type="GO" id="GO:0006412">
    <property type="term" value="P:translation"/>
    <property type="evidence" value="ECO:0007669"/>
    <property type="project" value="UniProtKB-UniRule"/>
</dbReference>
<evidence type="ECO:0000313" key="6">
    <source>
        <dbReference type="EMBL" id="OGI59753.1"/>
    </source>
</evidence>
<accession>A0A1F6UQW5</accession>
<keyword evidence="2 5" id="KW-0689">Ribosomal protein</keyword>
<dbReference type="STRING" id="1801732.A2814_02680"/>
<dbReference type="PANTHER" id="PTHR12534">
    <property type="entry name" value="30S RIBOSOMAL PROTEIN S2 PROKARYOTIC AND ORGANELLAR"/>
    <property type="match status" value="1"/>
</dbReference>
<evidence type="ECO:0000256" key="3">
    <source>
        <dbReference type="ARBA" id="ARBA00023274"/>
    </source>
</evidence>
<evidence type="ECO:0000313" key="7">
    <source>
        <dbReference type="Proteomes" id="UP000177869"/>
    </source>
</evidence>
<dbReference type="PRINTS" id="PR00395">
    <property type="entry name" value="RIBOSOMALS2"/>
</dbReference>
<dbReference type="InterPro" id="IPR001865">
    <property type="entry name" value="Ribosomal_uS2"/>
</dbReference>
<dbReference type="EMBL" id="MFTI01000026">
    <property type="protein sequence ID" value="OGI59753.1"/>
    <property type="molecule type" value="Genomic_DNA"/>
</dbReference>
<evidence type="ECO:0000256" key="4">
    <source>
        <dbReference type="ARBA" id="ARBA00035256"/>
    </source>
</evidence>
<dbReference type="InterPro" id="IPR005706">
    <property type="entry name" value="Ribosomal_uS2_bac/mit/plastid"/>
</dbReference>
<evidence type="ECO:0000256" key="2">
    <source>
        <dbReference type="ARBA" id="ARBA00022980"/>
    </source>
</evidence>
<dbReference type="NCBIfam" id="TIGR01011">
    <property type="entry name" value="rpsB_bact"/>
    <property type="match status" value="1"/>
</dbReference>
<dbReference type="InterPro" id="IPR023591">
    <property type="entry name" value="Ribosomal_uS2_flav_dom_sf"/>
</dbReference>
<dbReference type="Gene3D" id="1.10.287.610">
    <property type="entry name" value="Helix hairpin bin"/>
    <property type="match status" value="1"/>
</dbReference>
<reference evidence="6 7" key="1">
    <citation type="journal article" date="2016" name="Nat. Commun.">
        <title>Thousands of microbial genomes shed light on interconnected biogeochemical processes in an aquifer system.</title>
        <authorList>
            <person name="Anantharaman K."/>
            <person name="Brown C.T."/>
            <person name="Hug L.A."/>
            <person name="Sharon I."/>
            <person name="Castelle C.J."/>
            <person name="Probst A.J."/>
            <person name="Thomas B.C."/>
            <person name="Singh A."/>
            <person name="Wilkins M.J."/>
            <person name="Karaoz U."/>
            <person name="Brodie E.L."/>
            <person name="Williams K.H."/>
            <person name="Hubbard S.S."/>
            <person name="Banfield J.F."/>
        </authorList>
    </citation>
    <scope>NUCLEOTIDE SEQUENCE [LARGE SCALE GENOMIC DNA]</scope>
</reference>
<dbReference type="Gene3D" id="3.40.50.10490">
    <property type="entry name" value="Glucose-6-phosphate isomerase like protein, domain 1"/>
    <property type="match status" value="1"/>
</dbReference>
<dbReference type="Pfam" id="PF00318">
    <property type="entry name" value="Ribosomal_S2"/>
    <property type="match status" value="1"/>
</dbReference>
<evidence type="ECO:0000256" key="5">
    <source>
        <dbReference type="HAMAP-Rule" id="MF_00291"/>
    </source>
</evidence>
<dbReference type="CDD" id="cd01425">
    <property type="entry name" value="RPS2"/>
    <property type="match status" value="1"/>
</dbReference>
<gene>
    <name evidence="5" type="primary">rpsB</name>
    <name evidence="6" type="ORF">A2814_02680</name>
</gene>
<dbReference type="SUPFAM" id="SSF52313">
    <property type="entry name" value="Ribosomal protein S2"/>
    <property type="match status" value="1"/>
</dbReference>
<dbReference type="GO" id="GO:0003735">
    <property type="term" value="F:structural constituent of ribosome"/>
    <property type="evidence" value="ECO:0007669"/>
    <property type="project" value="InterPro"/>
</dbReference>
<dbReference type="HAMAP" id="MF_00291_B">
    <property type="entry name" value="Ribosomal_uS2_B"/>
    <property type="match status" value="1"/>
</dbReference>
<proteinExistence type="inferred from homology"/>
<organism evidence="6 7">
    <name type="scientific">Candidatus Nomurabacteria bacterium RIFCSPHIGHO2_01_FULL_38_19</name>
    <dbReference type="NCBI Taxonomy" id="1801732"/>
    <lineage>
        <taxon>Bacteria</taxon>
        <taxon>Candidatus Nomuraibacteriota</taxon>
    </lineage>
</organism>
<dbReference type="Proteomes" id="UP000177869">
    <property type="component" value="Unassembled WGS sequence"/>
</dbReference>
<evidence type="ECO:0000256" key="1">
    <source>
        <dbReference type="ARBA" id="ARBA00006242"/>
    </source>
</evidence>
<dbReference type="GO" id="GO:0022627">
    <property type="term" value="C:cytosolic small ribosomal subunit"/>
    <property type="evidence" value="ECO:0007669"/>
    <property type="project" value="TreeGrafter"/>
</dbReference>
<dbReference type="AlphaFoldDB" id="A0A1F6UQW5"/>
<comment type="caution">
    <text evidence="6">The sequence shown here is derived from an EMBL/GenBank/DDBJ whole genome shotgun (WGS) entry which is preliminary data.</text>
</comment>
<protein>
    <recommendedName>
        <fullName evidence="4 5">Small ribosomal subunit protein uS2</fullName>
    </recommendedName>
</protein>
<sequence>MTKDLSVQAGNTDTVIEQMFKVGAHYGYSKTRRHPSVSSFIYATKNKGDIIDLEKTSVMLDKAKEFVKILGRDGKVILFVGTKPEAKVTIKEMAESLNMPYVVERWIGGTLSNFGEIKKRITELENYHKDSASGELEKYTKKERTRLAKKMEKLSRYYSGLLGLKKNPDALFIIDAKAEHIASTEAKKSGVAVIALVNSDSNIADINYPIVGNDGVIPSIKFFTLSIVDAYKKGLRSVPTQDKQQEKKPEA</sequence>
<name>A0A1F6UQW5_9BACT</name>
<keyword evidence="3 5" id="KW-0687">Ribonucleoprotein</keyword>
<comment type="similarity">
    <text evidence="1 5">Belongs to the universal ribosomal protein uS2 family.</text>
</comment>
<dbReference type="PANTHER" id="PTHR12534:SF0">
    <property type="entry name" value="SMALL RIBOSOMAL SUBUNIT PROTEIN US2M"/>
    <property type="match status" value="1"/>
</dbReference>